<feature type="transmembrane region" description="Helical" evidence="5">
    <location>
        <begin position="98"/>
        <end position="114"/>
    </location>
</feature>
<dbReference type="GO" id="GO:0016874">
    <property type="term" value="F:ligase activity"/>
    <property type="evidence" value="ECO:0007669"/>
    <property type="project" value="UniProtKB-KW"/>
</dbReference>
<protein>
    <submittedName>
        <fullName evidence="7">O-antigen ligase</fullName>
    </submittedName>
</protein>
<feature type="transmembrane region" description="Helical" evidence="5">
    <location>
        <begin position="160"/>
        <end position="176"/>
    </location>
</feature>
<sequence>MEGIRKLALVCLLILIFAVPTDGLWSIAGLSLVKISGLLLFGMVALLLISGDGLRGSPWFLIAVTAYICWMLFSYLWTWMPVNYETSLAINSQQSIKGHLYLFMLVLLAFQVIRTEQDLNFALAAYLLGAIGLIYFLVSGYDPTSTTVRHEIKGFDANETSLQLALGLPMAWYLLLTTKSWLLRSLSLIYIPLALFGIFITGSRTGFITALLGFMGVLPWLWRARFIWKIAVLGFFIAAVVGVTNFVPEKTLERLFSSGTELSQGTLSSRSITWSRAWLEINEAPFVGNGLSSFRRVINKYNIDYTAHNSYISIMVEQGIVGLLLYLAVIVVVLLQSLRIPAEQRLLMISLLLIAVAGQFTLTLNEKMFIWFAYLFVVLKASLLEVPSINLTMAHQWRTA</sequence>
<feature type="transmembrane region" description="Helical" evidence="5">
    <location>
        <begin position="58"/>
        <end position="78"/>
    </location>
</feature>
<evidence type="ECO:0000256" key="1">
    <source>
        <dbReference type="ARBA" id="ARBA00004141"/>
    </source>
</evidence>
<feature type="transmembrane region" description="Helical" evidence="5">
    <location>
        <begin position="206"/>
        <end position="223"/>
    </location>
</feature>
<feature type="transmembrane region" description="Helical" evidence="5">
    <location>
        <begin position="181"/>
        <end position="200"/>
    </location>
</feature>
<evidence type="ECO:0000313" key="8">
    <source>
        <dbReference type="Proteomes" id="UP000190460"/>
    </source>
</evidence>
<evidence type="ECO:0000313" key="7">
    <source>
        <dbReference type="EMBL" id="SKA80819.1"/>
    </source>
</evidence>
<dbReference type="PANTHER" id="PTHR37422">
    <property type="entry name" value="TEICHURONIC ACID BIOSYNTHESIS PROTEIN TUAE"/>
    <property type="match status" value="1"/>
</dbReference>
<evidence type="ECO:0000256" key="4">
    <source>
        <dbReference type="ARBA" id="ARBA00023136"/>
    </source>
</evidence>
<dbReference type="Pfam" id="PF04932">
    <property type="entry name" value="Wzy_C"/>
    <property type="match status" value="1"/>
</dbReference>
<dbReference type="EMBL" id="FUYB01000009">
    <property type="protein sequence ID" value="SKA80819.1"/>
    <property type="molecule type" value="Genomic_DNA"/>
</dbReference>
<feature type="transmembrane region" description="Helical" evidence="5">
    <location>
        <begin position="33"/>
        <end position="51"/>
    </location>
</feature>
<proteinExistence type="predicted"/>
<dbReference type="AlphaFoldDB" id="A0A1T4WU80"/>
<organism evidence="7 8">
    <name type="scientific">Thiothrix eikelboomii</name>
    <dbReference type="NCBI Taxonomy" id="92487"/>
    <lineage>
        <taxon>Bacteria</taxon>
        <taxon>Pseudomonadati</taxon>
        <taxon>Pseudomonadota</taxon>
        <taxon>Gammaproteobacteria</taxon>
        <taxon>Thiotrichales</taxon>
        <taxon>Thiotrichaceae</taxon>
        <taxon>Thiothrix</taxon>
    </lineage>
</organism>
<feature type="transmembrane region" description="Helical" evidence="5">
    <location>
        <begin position="121"/>
        <end position="140"/>
    </location>
</feature>
<dbReference type="STRING" id="92487.SAMN02745130_02122"/>
<feature type="transmembrane region" description="Helical" evidence="5">
    <location>
        <begin position="368"/>
        <end position="386"/>
    </location>
</feature>
<feature type="transmembrane region" description="Helical" evidence="5">
    <location>
        <begin position="230"/>
        <end position="247"/>
    </location>
</feature>
<dbReference type="InterPro" id="IPR007016">
    <property type="entry name" value="O-antigen_ligase-rel_domated"/>
</dbReference>
<reference evidence="7 8" key="1">
    <citation type="submission" date="2017-02" db="EMBL/GenBank/DDBJ databases">
        <authorList>
            <person name="Peterson S.W."/>
        </authorList>
    </citation>
    <scope>NUCLEOTIDE SEQUENCE [LARGE SCALE GENOMIC DNA]</scope>
    <source>
        <strain evidence="7 8">ATCC 49788</strain>
    </source>
</reference>
<dbReference type="RefSeq" id="WP_078922588.1">
    <property type="nucleotide sequence ID" value="NZ_FUYB01000009.1"/>
</dbReference>
<evidence type="ECO:0000256" key="2">
    <source>
        <dbReference type="ARBA" id="ARBA00022692"/>
    </source>
</evidence>
<keyword evidence="4 5" id="KW-0472">Membrane</keyword>
<comment type="subcellular location">
    <subcellularLocation>
        <location evidence="1">Membrane</location>
        <topology evidence="1">Multi-pass membrane protein</topology>
    </subcellularLocation>
</comment>
<evidence type="ECO:0000256" key="5">
    <source>
        <dbReference type="SAM" id="Phobius"/>
    </source>
</evidence>
<evidence type="ECO:0000259" key="6">
    <source>
        <dbReference type="Pfam" id="PF04932"/>
    </source>
</evidence>
<accession>A0A1T4WU80</accession>
<dbReference type="Proteomes" id="UP000190460">
    <property type="component" value="Unassembled WGS sequence"/>
</dbReference>
<keyword evidence="3 5" id="KW-1133">Transmembrane helix</keyword>
<dbReference type="GO" id="GO:0016020">
    <property type="term" value="C:membrane"/>
    <property type="evidence" value="ECO:0007669"/>
    <property type="project" value="UniProtKB-SubCell"/>
</dbReference>
<dbReference type="PANTHER" id="PTHR37422:SF13">
    <property type="entry name" value="LIPOPOLYSACCHARIDE BIOSYNTHESIS PROTEIN PA4999-RELATED"/>
    <property type="match status" value="1"/>
</dbReference>
<name>A0A1T4WU80_9GAMM</name>
<keyword evidence="7" id="KW-0436">Ligase</keyword>
<dbReference type="InterPro" id="IPR051533">
    <property type="entry name" value="WaaL-like"/>
</dbReference>
<keyword evidence="8" id="KW-1185">Reference proteome</keyword>
<dbReference type="OrthoDB" id="5620649at2"/>
<gene>
    <name evidence="7" type="ORF">SAMN02745130_02122</name>
</gene>
<feature type="domain" description="O-antigen ligase-related" evidence="6">
    <location>
        <begin position="193"/>
        <end position="327"/>
    </location>
</feature>
<keyword evidence="2 5" id="KW-0812">Transmembrane</keyword>
<feature type="transmembrane region" description="Helical" evidence="5">
    <location>
        <begin position="311"/>
        <end position="334"/>
    </location>
</feature>
<feature type="transmembrane region" description="Helical" evidence="5">
    <location>
        <begin position="346"/>
        <end position="362"/>
    </location>
</feature>
<evidence type="ECO:0000256" key="3">
    <source>
        <dbReference type="ARBA" id="ARBA00022989"/>
    </source>
</evidence>